<dbReference type="AlphaFoldDB" id="G3MQF0"/>
<evidence type="ECO:0000256" key="2">
    <source>
        <dbReference type="ARBA" id="ARBA00022679"/>
    </source>
</evidence>
<dbReference type="EMBL" id="JO844101">
    <property type="protein sequence ID" value="AEO35718.1"/>
    <property type="molecule type" value="mRNA"/>
</dbReference>
<reference evidence="4" key="1">
    <citation type="journal article" date="2011" name="PLoS ONE">
        <title>A deep insight into the sialotranscriptome of the gulf coast tick, Amblyomma maculatum.</title>
        <authorList>
            <person name="Karim S."/>
            <person name="Singh P."/>
            <person name="Ribeiro J.M."/>
        </authorList>
    </citation>
    <scope>NUCLEOTIDE SEQUENCE</scope>
    <source>
        <tissue evidence="4">Salivary gland</tissue>
    </source>
</reference>
<organism evidence="4">
    <name type="scientific">Amblyomma maculatum</name>
    <name type="common">Gulf Coast tick</name>
    <dbReference type="NCBI Taxonomy" id="34609"/>
    <lineage>
        <taxon>Eukaryota</taxon>
        <taxon>Metazoa</taxon>
        <taxon>Ecdysozoa</taxon>
        <taxon>Arthropoda</taxon>
        <taxon>Chelicerata</taxon>
        <taxon>Arachnida</taxon>
        <taxon>Acari</taxon>
        <taxon>Parasitiformes</taxon>
        <taxon>Ixodida</taxon>
        <taxon>Ixodoidea</taxon>
        <taxon>Ixodidae</taxon>
        <taxon>Amblyomminae</taxon>
        <taxon>Amblyomma</taxon>
    </lineage>
</organism>
<dbReference type="PANTHER" id="PTHR11783">
    <property type="entry name" value="SULFOTRANSFERASE SULT"/>
    <property type="match status" value="1"/>
</dbReference>
<dbReference type="InterPro" id="IPR000863">
    <property type="entry name" value="Sulfotransferase_dom"/>
</dbReference>
<name>G3MQF0_AMBMU</name>
<comment type="similarity">
    <text evidence="1">Belongs to the sulfotransferase 1 family.</text>
</comment>
<evidence type="ECO:0000256" key="1">
    <source>
        <dbReference type="ARBA" id="ARBA00005771"/>
    </source>
</evidence>
<protein>
    <recommendedName>
        <fullName evidence="3">Sulfotransferase domain-containing protein</fullName>
    </recommendedName>
</protein>
<dbReference type="GO" id="GO:0008146">
    <property type="term" value="F:sulfotransferase activity"/>
    <property type="evidence" value="ECO:0007669"/>
    <property type="project" value="InterPro"/>
</dbReference>
<dbReference type="InterPro" id="IPR027417">
    <property type="entry name" value="P-loop_NTPase"/>
</dbReference>
<feature type="domain" description="Sulfotransferase" evidence="3">
    <location>
        <begin position="33"/>
        <end position="302"/>
    </location>
</feature>
<accession>G3MQF0</accession>
<proteinExistence type="evidence at transcript level"/>
<keyword evidence="2" id="KW-0808">Transferase</keyword>
<evidence type="ECO:0000259" key="3">
    <source>
        <dbReference type="Pfam" id="PF00685"/>
    </source>
</evidence>
<dbReference type="Gene3D" id="3.40.50.300">
    <property type="entry name" value="P-loop containing nucleotide triphosphate hydrolases"/>
    <property type="match status" value="1"/>
</dbReference>
<dbReference type="Pfam" id="PF00685">
    <property type="entry name" value="Sulfotransfer_1"/>
    <property type="match status" value="1"/>
</dbReference>
<evidence type="ECO:0000313" key="4">
    <source>
        <dbReference type="EMBL" id="AEO35718.1"/>
    </source>
</evidence>
<dbReference type="SUPFAM" id="SSF52540">
    <property type="entry name" value="P-loop containing nucleoside triphosphate hydrolases"/>
    <property type="match status" value="1"/>
</dbReference>
<sequence>MDVESYRYVDGLWMHKVFHESNLRSVFSYMPRPDDVFIATYPKSGTTWVQYLVLSILKKGEPPETPVDFYLASPFLEMMGAEAAEKMERPGLLKVHLPFHWTPYSADAKYICVARNPYDVCVSFYYYIKGLTPKYVKDVSFERFHELFIAGKFSWGDYFDHLLSWYRHRESQNVLFMTYEMLKKDTKRCVLKIADFLGEEYGKDLRKDPALLRRVLENCSLKNMASVFNDSMATMKKDLLNLPPEKALRSVQVLRELDIPNGGFHKNEGLIRKGLVGGWRSLFTPEQIEKTKEWIKKKTDGTDVMKLWSDIDLP</sequence>